<dbReference type="EMBL" id="JAOWKY010000006">
    <property type="protein sequence ID" value="MCV2870391.1"/>
    <property type="molecule type" value="Genomic_DNA"/>
</dbReference>
<keyword evidence="2" id="KW-0812">Transmembrane</keyword>
<protein>
    <recommendedName>
        <fullName evidence="5">MotA/TolQ/ExbB proton channel family protein</fullName>
    </recommendedName>
</protein>
<evidence type="ECO:0000313" key="3">
    <source>
        <dbReference type="EMBL" id="MCV2870391.1"/>
    </source>
</evidence>
<keyword evidence="4" id="KW-1185">Reference proteome</keyword>
<accession>A0ABT2ZI36</accession>
<dbReference type="Proteomes" id="UP001652542">
    <property type="component" value="Unassembled WGS sequence"/>
</dbReference>
<sequence>MENQLENVGLNQTIDDAGRTVVDLIITLAELLTKNDGAPGLVAILLVLALLVFGLTFWLRTRNQVKAVGEMRAMVEAYPGIREFSSGFDEFRAKVKERSAASKQWFDLSEAWDEFSETVVVDDVDGTITQRNSIRPSSFLNVHDLGFGPGVFRILPNLFVSVGLFLTFLGLVAALNEFSLTMQGASNADAGLQGAMTGFMQIASAKFVMSLVGLACSIVFTYLLRKRGDFVDHELHKLCLRIERRLVFVSLEDIGFRQLKAATEQREHLREIGFSMVAELRKPLDELPEHITRSISAQMDPIIDKVSRMGTASMEGLVGDLSTQLTHSVGNALNRASESLGEASDRISLMVDRMNASNAQAGDGLQSALAEMAVAINNLRQQVAATGETASSTMTRGAEQLLSVMNETLAGIRDNTSEGAAAMRSAADEMRQAAERFRDELAAAASDGAAAAQSQMAATTTIASRAIDGAGKVVLESFESASQEIARLGATMGETIGGTLLHQLDAVSSRLGDLGAAIDTSVAGANSAASGLRSGAEAVSGASASFGDASRQLVGAVEPLRNAHDKIESQIRKLAETTASVSDIVQADAKSVVAYSKHVLDTAQAALGTEREGIRASLEATRVALQEISDQAEKLDQIDIMLGKALSNYNSQLEAALGAAQDHVTQMRDRLAPGIDTLRSVVEQAEAFLPAQGRRA</sequence>
<feature type="transmembrane region" description="Helical" evidence="2">
    <location>
        <begin position="154"/>
        <end position="175"/>
    </location>
</feature>
<evidence type="ECO:0000256" key="1">
    <source>
        <dbReference type="SAM" id="Coils"/>
    </source>
</evidence>
<keyword evidence="2" id="KW-0472">Membrane</keyword>
<evidence type="ECO:0000313" key="4">
    <source>
        <dbReference type="Proteomes" id="UP001652542"/>
    </source>
</evidence>
<dbReference type="RefSeq" id="WP_263736071.1">
    <property type="nucleotide sequence ID" value="NZ_JAOWKY010000006.1"/>
</dbReference>
<feature type="coiled-coil region" evidence="1">
    <location>
        <begin position="420"/>
        <end position="447"/>
    </location>
</feature>
<name>A0ABT2ZI36_9RHOB</name>
<feature type="transmembrane region" description="Helical" evidence="2">
    <location>
        <begin position="38"/>
        <end position="59"/>
    </location>
</feature>
<reference evidence="3 4" key="1">
    <citation type="submission" date="2022-10" db="EMBL/GenBank/DDBJ databases">
        <title>Defluviimonas sp. nov., isolated from ocean surface water.</title>
        <authorList>
            <person name="He W."/>
            <person name="Wang L."/>
            <person name="Zhang D.-F."/>
        </authorList>
    </citation>
    <scope>NUCLEOTIDE SEQUENCE [LARGE SCALE GENOMIC DNA]</scope>
    <source>
        <strain evidence="3 4">WL0002</strain>
    </source>
</reference>
<keyword evidence="2" id="KW-1133">Transmembrane helix</keyword>
<evidence type="ECO:0008006" key="5">
    <source>
        <dbReference type="Google" id="ProtNLM"/>
    </source>
</evidence>
<keyword evidence="1" id="KW-0175">Coiled coil</keyword>
<feature type="transmembrane region" description="Helical" evidence="2">
    <location>
        <begin position="195"/>
        <end position="224"/>
    </location>
</feature>
<organism evidence="3 4">
    <name type="scientific">Albidovulum marisflavi</name>
    <dbReference type="NCBI Taxonomy" id="2984159"/>
    <lineage>
        <taxon>Bacteria</taxon>
        <taxon>Pseudomonadati</taxon>
        <taxon>Pseudomonadota</taxon>
        <taxon>Alphaproteobacteria</taxon>
        <taxon>Rhodobacterales</taxon>
        <taxon>Paracoccaceae</taxon>
        <taxon>Albidovulum</taxon>
    </lineage>
</organism>
<comment type="caution">
    <text evidence="3">The sequence shown here is derived from an EMBL/GenBank/DDBJ whole genome shotgun (WGS) entry which is preliminary data.</text>
</comment>
<proteinExistence type="predicted"/>
<gene>
    <name evidence="3" type="ORF">OEW28_17390</name>
</gene>
<evidence type="ECO:0000256" key="2">
    <source>
        <dbReference type="SAM" id="Phobius"/>
    </source>
</evidence>